<evidence type="ECO:0000313" key="3">
    <source>
        <dbReference type="Proteomes" id="UP001597314"/>
    </source>
</evidence>
<organism evidence="2 3">
    <name type="scientific">Rhodoplanes azumiensis</name>
    <dbReference type="NCBI Taxonomy" id="1897628"/>
    <lineage>
        <taxon>Bacteria</taxon>
        <taxon>Pseudomonadati</taxon>
        <taxon>Pseudomonadota</taxon>
        <taxon>Alphaproteobacteria</taxon>
        <taxon>Hyphomicrobiales</taxon>
        <taxon>Nitrobacteraceae</taxon>
        <taxon>Rhodoplanes</taxon>
    </lineage>
</organism>
<sequence length="285" mass="31408">MSDLVDRECSVARLRMYAPVGIACAVLLVEIRTEIALGDVHHREAGRDRLIRRAVDGQVRRVQFVVEARQRALVCRHAGFRFEGHQHAADRGALQRRQPREGVALAVEQIDAVVEPHAGEIAIRRPCFGAGWRAQNQIEVLLPVVHEVAHFVIDAEADTSVFHVTAEQGTRPEEIEDDRPARHLRVVITARQILPSIAPAILALGFGKGSDENPRTVHHVPTIATRVSREPRFSESVAEVDDVRREAPNRRRPRSRGAFSKRGAAGSWGRAGRAQPGLGRGGVGT</sequence>
<evidence type="ECO:0000313" key="2">
    <source>
        <dbReference type="EMBL" id="MFD2180695.1"/>
    </source>
</evidence>
<evidence type="ECO:0000256" key="1">
    <source>
        <dbReference type="SAM" id="MobiDB-lite"/>
    </source>
</evidence>
<protein>
    <submittedName>
        <fullName evidence="2">Uncharacterized protein</fullName>
    </submittedName>
</protein>
<gene>
    <name evidence="2" type="ORF">ACFSOX_00880</name>
</gene>
<accession>A0ABW5AEM3</accession>
<dbReference type="Proteomes" id="UP001597314">
    <property type="component" value="Unassembled WGS sequence"/>
</dbReference>
<feature type="region of interest" description="Disordered" evidence="1">
    <location>
        <begin position="230"/>
        <end position="285"/>
    </location>
</feature>
<name>A0ABW5AEM3_9BRAD</name>
<feature type="compositionally biased region" description="Low complexity" evidence="1">
    <location>
        <begin position="256"/>
        <end position="274"/>
    </location>
</feature>
<reference evidence="3" key="1">
    <citation type="journal article" date="2019" name="Int. J. Syst. Evol. Microbiol.">
        <title>The Global Catalogue of Microorganisms (GCM) 10K type strain sequencing project: providing services to taxonomists for standard genome sequencing and annotation.</title>
        <authorList>
            <consortium name="The Broad Institute Genomics Platform"/>
            <consortium name="The Broad Institute Genome Sequencing Center for Infectious Disease"/>
            <person name="Wu L."/>
            <person name="Ma J."/>
        </authorList>
    </citation>
    <scope>NUCLEOTIDE SEQUENCE [LARGE SCALE GENOMIC DNA]</scope>
    <source>
        <strain evidence="3">CGMCC 1.6774</strain>
    </source>
</reference>
<dbReference type="RefSeq" id="WP_378475908.1">
    <property type="nucleotide sequence ID" value="NZ_JBHUIW010000001.1"/>
</dbReference>
<proteinExistence type="predicted"/>
<comment type="caution">
    <text evidence="2">The sequence shown here is derived from an EMBL/GenBank/DDBJ whole genome shotgun (WGS) entry which is preliminary data.</text>
</comment>
<dbReference type="EMBL" id="JBHUIW010000001">
    <property type="protein sequence ID" value="MFD2180695.1"/>
    <property type="molecule type" value="Genomic_DNA"/>
</dbReference>
<keyword evidence="3" id="KW-1185">Reference proteome</keyword>